<feature type="domain" description="UspA" evidence="2">
    <location>
        <begin position="6"/>
        <end position="142"/>
    </location>
</feature>
<protein>
    <recommendedName>
        <fullName evidence="2">UspA domain-containing protein</fullName>
    </recommendedName>
</protein>
<comment type="similarity">
    <text evidence="1">Belongs to the universal stress protein A family.</text>
</comment>
<dbReference type="Pfam" id="PF00582">
    <property type="entry name" value="Usp"/>
    <property type="match status" value="1"/>
</dbReference>
<evidence type="ECO:0000313" key="4">
    <source>
        <dbReference type="Proteomes" id="UP000190750"/>
    </source>
</evidence>
<evidence type="ECO:0000256" key="1">
    <source>
        <dbReference type="ARBA" id="ARBA00008791"/>
    </source>
</evidence>
<reference evidence="3 4" key="1">
    <citation type="submission" date="2017-01" db="EMBL/GenBank/DDBJ databases">
        <title>Genome sequencing of Rhodoferax fermentans JCM 7819.</title>
        <authorList>
            <person name="Kim Y.J."/>
            <person name="Farh M.E.-A."/>
            <person name="Yang D.-C."/>
        </authorList>
    </citation>
    <scope>NUCLEOTIDE SEQUENCE [LARGE SCALE GENOMIC DNA]</scope>
    <source>
        <strain evidence="3 4">JCM 7819</strain>
    </source>
</reference>
<organism evidence="3 4">
    <name type="scientific">Rhodoferax fermentans</name>
    <dbReference type="NCBI Taxonomy" id="28066"/>
    <lineage>
        <taxon>Bacteria</taxon>
        <taxon>Pseudomonadati</taxon>
        <taxon>Pseudomonadota</taxon>
        <taxon>Betaproteobacteria</taxon>
        <taxon>Burkholderiales</taxon>
        <taxon>Comamonadaceae</taxon>
        <taxon>Rhodoferax</taxon>
    </lineage>
</organism>
<name>A0A1T1ASS1_RHOFE</name>
<gene>
    <name evidence="3" type="ORF">RF819_10730</name>
</gene>
<dbReference type="STRING" id="28066.RF819_10730"/>
<comment type="caution">
    <text evidence="3">The sequence shown here is derived from an EMBL/GenBank/DDBJ whole genome shotgun (WGS) entry which is preliminary data.</text>
</comment>
<sequence>MTTFQLIAIDGSEPSARAVDYAVTDAASRKESPHFYLVNVQPALPTNVTRFIDTETIDDFQRETGEQALALAKAKLTASGLDFSSHILVGEAAPTLVEFAQQKNCSQIIMGAHGFGSVVGLLMGSVTVKVVHLSPVPVLLVK</sequence>
<dbReference type="PRINTS" id="PR01438">
    <property type="entry name" value="UNVRSLSTRESS"/>
</dbReference>
<proteinExistence type="inferred from homology"/>
<dbReference type="CDD" id="cd00293">
    <property type="entry name" value="USP-like"/>
    <property type="match status" value="1"/>
</dbReference>
<dbReference type="PANTHER" id="PTHR31964:SF113">
    <property type="entry name" value="USPA DOMAIN-CONTAINING PROTEIN"/>
    <property type="match status" value="1"/>
</dbReference>
<evidence type="ECO:0000313" key="3">
    <source>
        <dbReference type="EMBL" id="OOV07141.1"/>
    </source>
</evidence>
<accession>A0A1T1ASS1</accession>
<dbReference type="Gene3D" id="3.40.50.620">
    <property type="entry name" value="HUPs"/>
    <property type="match status" value="1"/>
</dbReference>
<dbReference type="EMBL" id="MTJN01000002">
    <property type="protein sequence ID" value="OOV07141.1"/>
    <property type="molecule type" value="Genomic_DNA"/>
</dbReference>
<dbReference type="RefSeq" id="WP_078364971.1">
    <property type="nucleotide sequence ID" value="NZ_MTJN01000002.1"/>
</dbReference>
<evidence type="ECO:0000259" key="2">
    <source>
        <dbReference type="Pfam" id="PF00582"/>
    </source>
</evidence>
<dbReference type="PANTHER" id="PTHR31964">
    <property type="entry name" value="ADENINE NUCLEOTIDE ALPHA HYDROLASES-LIKE SUPERFAMILY PROTEIN"/>
    <property type="match status" value="1"/>
</dbReference>
<dbReference type="InterPro" id="IPR014729">
    <property type="entry name" value="Rossmann-like_a/b/a_fold"/>
</dbReference>
<dbReference type="InterPro" id="IPR006016">
    <property type="entry name" value="UspA"/>
</dbReference>
<dbReference type="SUPFAM" id="SSF52402">
    <property type="entry name" value="Adenine nucleotide alpha hydrolases-like"/>
    <property type="match status" value="1"/>
</dbReference>
<dbReference type="AlphaFoldDB" id="A0A1T1ASS1"/>
<dbReference type="Proteomes" id="UP000190750">
    <property type="component" value="Unassembled WGS sequence"/>
</dbReference>
<dbReference type="OrthoDB" id="5512223at2"/>
<keyword evidence="4" id="KW-1185">Reference proteome</keyword>
<dbReference type="InterPro" id="IPR006015">
    <property type="entry name" value="Universal_stress_UspA"/>
</dbReference>